<dbReference type="AlphaFoldDB" id="C3Z4D1"/>
<evidence type="ECO:0000256" key="8">
    <source>
        <dbReference type="ARBA" id="ARBA00023034"/>
    </source>
</evidence>
<dbReference type="eggNOG" id="KOG2692">
    <property type="taxonomic scope" value="Eukaryota"/>
</dbReference>
<accession>C3Z4D1</accession>
<evidence type="ECO:0000256" key="5">
    <source>
        <dbReference type="ARBA" id="ARBA00022692"/>
    </source>
</evidence>
<evidence type="ECO:0000256" key="4">
    <source>
        <dbReference type="ARBA" id="ARBA00022679"/>
    </source>
</evidence>
<keyword evidence="4" id="KW-0808">Transferase</keyword>
<keyword evidence="10" id="KW-0325">Glycoprotein</keyword>
<dbReference type="GO" id="GO:0008373">
    <property type="term" value="F:sialyltransferase activity"/>
    <property type="evidence" value="ECO:0007669"/>
    <property type="project" value="InterPro"/>
</dbReference>
<evidence type="ECO:0000256" key="1">
    <source>
        <dbReference type="ARBA" id="ARBA00004323"/>
    </source>
</evidence>
<dbReference type="InterPro" id="IPR050943">
    <property type="entry name" value="Glycosyltr_29_Sialyltrsf"/>
</dbReference>
<evidence type="ECO:0000256" key="10">
    <source>
        <dbReference type="ARBA" id="ARBA00023180"/>
    </source>
</evidence>
<evidence type="ECO:0008006" key="12">
    <source>
        <dbReference type="Google" id="ProtNLM"/>
    </source>
</evidence>
<dbReference type="PANTHER" id="PTHR11987">
    <property type="entry name" value="ALPHA-2,8-SIALYLTRANSFERASE"/>
    <property type="match status" value="1"/>
</dbReference>
<keyword evidence="6" id="KW-0735">Signal-anchor</keyword>
<protein>
    <recommendedName>
        <fullName evidence="12">Alpha-2,8-sialyltransferase</fullName>
    </recommendedName>
</protein>
<dbReference type="PANTHER" id="PTHR11987:SF52">
    <property type="entry name" value="CMP-N-ACETYLNEURAMINATE-POLY-ALPHA-2, 8-SIALYLTRANSFERASE-LIKE ISOFORM X1"/>
    <property type="match status" value="1"/>
</dbReference>
<reference evidence="11" key="1">
    <citation type="journal article" date="2008" name="Nature">
        <title>The amphioxus genome and the evolution of the chordate karyotype.</title>
        <authorList>
            <consortium name="US DOE Joint Genome Institute (JGI-PGF)"/>
            <person name="Putnam N.H."/>
            <person name="Butts T."/>
            <person name="Ferrier D.E.K."/>
            <person name="Furlong R.F."/>
            <person name="Hellsten U."/>
            <person name="Kawashima T."/>
            <person name="Robinson-Rechavi M."/>
            <person name="Shoguchi E."/>
            <person name="Terry A."/>
            <person name="Yu J.-K."/>
            <person name="Benito-Gutierrez E.L."/>
            <person name="Dubchak I."/>
            <person name="Garcia-Fernandez J."/>
            <person name="Gibson-Brown J.J."/>
            <person name="Grigoriev I.V."/>
            <person name="Horton A.C."/>
            <person name="de Jong P.J."/>
            <person name="Jurka J."/>
            <person name="Kapitonov V.V."/>
            <person name="Kohara Y."/>
            <person name="Kuroki Y."/>
            <person name="Lindquist E."/>
            <person name="Lucas S."/>
            <person name="Osoegawa K."/>
            <person name="Pennacchio L.A."/>
            <person name="Salamov A.A."/>
            <person name="Satou Y."/>
            <person name="Sauka-Spengler T."/>
            <person name="Schmutz J."/>
            <person name="Shin-I T."/>
            <person name="Toyoda A."/>
            <person name="Bronner-Fraser M."/>
            <person name="Fujiyama A."/>
            <person name="Holland L.Z."/>
            <person name="Holland P.W.H."/>
            <person name="Satoh N."/>
            <person name="Rokhsar D.S."/>
        </authorList>
    </citation>
    <scope>NUCLEOTIDE SEQUENCE [LARGE SCALE GENOMIC DNA]</scope>
    <source>
        <strain evidence="11">S238N-H82</strain>
        <tissue evidence="11">Testes</tissue>
    </source>
</reference>
<evidence type="ECO:0000313" key="11">
    <source>
        <dbReference type="EMBL" id="EEN52744.1"/>
    </source>
</evidence>
<gene>
    <name evidence="11" type="ORF">BRAFLDRAFT_101697</name>
</gene>
<comment type="subcellular location">
    <subcellularLocation>
        <location evidence="1">Golgi apparatus membrane</location>
        <topology evidence="1">Single-pass type II membrane protein</topology>
    </subcellularLocation>
</comment>
<keyword evidence="5" id="KW-0812">Transmembrane</keyword>
<keyword evidence="9" id="KW-0472">Membrane</keyword>
<proteinExistence type="inferred from homology"/>
<name>C3Z4D1_BRAFL</name>
<dbReference type="InterPro" id="IPR038578">
    <property type="entry name" value="GT29-like_sf"/>
</dbReference>
<dbReference type="InterPro" id="IPR001675">
    <property type="entry name" value="Glyco_trans_29"/>
</dbReference>
<dbReference type="Pfam" id="PF00777">
    <property type="entry name" value="Glyco_transf_29"/>
    <property type="match status" value="1"/>
</dbReference>
<evidence type="ECO:0000256" key="7">
    <source>
        <dbReference type="ARBA" id="ARBA00022989"/>
    </source>
</evidence>
<sequence>MTTTDLSVGQHVKYETPQGSYFNVTEDFLKVTPRASPLHGRHFNSCAVVGNSGIVLNSKCGPQIDSMDFVIRCNLPPITGYEKDVGSKANFTTMNPSVIPAYYRKWLKSKKDHERLLRRLRQIGDQILYVPAFTNPGGGHTNVIARFILQYKLQIKTAFPPPGINNVIKSIWQNSQFKLRRPSTGAHMYALAATMCDRIHMYGFYPFSTDPYGTPLRYHYYEQRKMIKIATHNMPEEFRALQMLHQRGALVLHTEPCQ</sequence>
<evidence type="ECO:0000256" key="2">
    <source>
        <dbReference type="ARBA" id="ARBA00006003"/>
    </source>
</evidence>
<dbReference type="STRING" id="7739.C3Z4D1"/>
<dbReference type="EMBL" id="GG666578">
    <property type="protein sequence ID" value="EEN52744.1"/>
    <property type="molecule type" value="Genomic_DNA"/>
</dbReference>
<keyword evidence="8" id="KW-0333">Golgi apparatus</keyword>
<evidence type="ECO:0000256" key="3">
    <source>
        <dbReference type="ARBA" id="ARBA00022676"/>
    </source>
</evidence>
<evidence type="ECO:0000256" key="6">
    <source>
        <dbReference type="ARBA" id="ARBA00022968"/>
    </source>
</evidence>
<dbReference type="InParanoid" id="C3Z4D1"/>
<dbReference type="GO" id="GO:0000139">
    <property type="term" value="C:Golgi membrane"/>
    <property type="evidence" value="ECO:0007669"/>
    <property type="project" value="UniProtKB-SubCell"/>
</dbReference>
<comment type="similarity">
    <text evidence="2">Belongs to the glycosyltransferase 29 family.</text>
</comment>
<keyword evidence="3" id="KW-0328">Glycosyltransferase</keyword>
<organism>
    <name type="scientific">Branchiostoma floridae</name>
    <name type="common">Florida lancelet</name>
    <name type="synonym">Amphioxus</name>
    <dbReference type="NCBI Taxonomy" id="7739"/>
    <lineage>
        <taxon>Eukaryota</taxon>
        <taxon>Metazoa</taxon>
        <taxon>Chordata</taxon>
        <taxon>Cephalochordata</taxon>
        <taxon>Leptocardii</taxon>
        <taxon>Amphioxiformes</taxon>
        <taxon>Branchiostomatidae</taxon>
        <taxon>Branchiostoma</taxon>
    </lineage>
</organism>
<dbReference type="Gene3D" id="3.90.1480.20">
    <property type="entry name" value="Glycosyl transferase family 29"/>
    <property type="match status" value="1"/>
</dbReference>
<evidence type="ECO:0000256" key="9">
    <source>
        <dbReference type="ARBA" id="ARBA00023136"/>
    </source>
</evidence>
<keyword evidence="7" id="KW-1133">Transmembrane helix</keyword>